<protein>
    <recommendedName>
        <fullName evidence="4">Hsp70-like protein</fullName>
    </recommendedName>
</protein>
<gene>
    <name evidence="2" type="ORF">FJTKL_14509</name>
</gene>
<feature type="compositionally biased region" description="Polar residues" evidence="1">
    <location>
        <begin position="64"/>
        <end position="73"/>
    </location>
</feature>
<dbReference type="SUPFAM" id="SSF53067">
    <property type="entry name" value="Actin-like ATPase domain"/>
    <property type="match status" value="2"/>
</dbReference>
<dbReference type="Gene3D" id="3.30.420.40">
    <property type="match status" value="1"/>
</dbReference>
<dbReference type="Proteomes" id="UP001600888">
    <property type="component" value="Unassembled WGS sequence"/>
</dbReference>
<dbReference type="InterPro" id="IPR043129">
    <property type="entry name" value="ATPase_NBD"/>
</dbReference>
<keyword evidence="3" id="KW-1185">Reference proteome</keyword>
<evidence type="ECO:0000313" key="3">
    <source>
        <dbReference type="Proteomes" id="UP001600888"/>
    </source>
</evidence>
<feature type="compositionally biased region" description="Pro residues" evidence="1">
    <location>
        <begin position="1"/>
        <end position="12"/>
    </location>
</feature>
<dbReference type="CDD" id="cd10170">
    <property type="entry name" value="ASKHA_NBD_HSP70"/>
    <property type="match status" value="1"/>
</dbReference>
<evidence type="ECO:0008006" key="4">
    <source>
        <dbReference type="Google" id="ProtNLM"/>
    </source>
</evidence>
<dbReference type="PANTHER" id="PTHR14187">
    <property type="entry name" value="ALPHA KINASE/ELONGATION FACTOR 2 KINASE"/>
    <property type="match status" value="1"/>
</dbReference>
<dbReference type="EMBL" id="JBAWTH010000087">
    <property type="protein sequence ID" value="KAL2278414.1"/>
    <property type="molecule type" value="Genomic_DNA"/>
</dbReference>
<comment type="caution">
    <text evidence="2">The sequence shown here is derived from an EMBL/GenBank/DDBJ whole genome shotgun (WGS) entry which is preliminary data.</text>
</comment>
<feature type="compositionally biased region" description="Polar residues" evidence="1">
    <location>
        <begin position="38"/>
        <end position="55"/>
    </location>
</feature>
<organism evidence="2 3">
    <name type="scientific">Diaporthe vaccinii</name>
    <dbReference type="NCBI Taxonomy" id="105482"/>
    <lineage>
        <taxon>Eukaryota</taxon>
        <taxon>Fungi</taxon>
        <taxon>Dikarya</taxon>
        <taxon>Ascomycota</taxon>
        <taxon>Pezizomycotina</taxon>
        <taxon>Sordariomycetes</taxon>
        <taxon>Sordariomycetidae</taxon>
        <taxon>Diaporthales</taxon>
        <taxon>Diaporthaceae</taxon>
        <taxon>Diaporthe</taxon>
        <taxon>Diaporthe eres species complex</taxon>
    </lineage>
</organism>
<name>A0ABR4E7K2_9PEZI</name>
<evidence type="ECO:0000256" key="1">
    <source>
        <dbReference type="SAM" id="MobiDB-lite"/>
    </source>
</evidence>
<feature type="region of interest" description="Disordered" evidence="1">
    <location>
        <begin position="1"/>
        <end position="90"/>
    </location>
</feature>
<sequence>MMPIKPESPSPSPIGEGEEAESYDLYTSDNLEAVKSSEAPTNNRKRPSTASGATSSRKRACGATSKNQASQPKAQPRDKPRTKTPTIVIGSDFGTTCTGVGYWHTGNPKRNPKVFTRCDRTKDHVKTPSVIKFEPQDDIWGVPAKHLPGALRWFKLLLVDPQDLDEGIRTSKQLQEARVALEASGKSAVKVISIFLKRMFEHAVKNLKIEMGAETVDSSRFHVVFTVPAIWPESARRHMKKAVDHSGILKPRPIGQTTHDYISEPEAAALATLADFNGLPNVKLEGDTIVVVDCGGGTVDIITYKIIKTKPMTVQEVVTGKGASRRIWPCSSMSLEAHRSLCCTFTRVHLSDRIPGALCGAIFVEERFKELVIRKLEEISEDAMEHVSPQDIQKIMTNHWEDEIRDDFSGAAKTWEISQPFSLISKGPFDRSGGYPTFTITSEEVEEVFRPSVEQIGALVNSQIDAAVKTDGNFPRYAILVGGFGSSGYLREYLMHHCQGVEVLQCRGWEPWSSICRGAVIHGMTKKKLGSQLRVEVASRIARESCGVAGEEPYDAKVHPPEDKWFDLILRKDVCIRLMKWHVQKGDRIQDKQPIRIMFTRFLEETSDKTVSIVTKIYKSQADQPSRRLDESVTTATELTWNIQVNWDSLETFENEVGKRYKKLEYTVEMEYSAGATAFSIYHRGRKQAAKNVSLKFND</sequence>
<accession>A0ABR4E7K2</accession>
<dbReference type="PANTHER" id="PTHR14187:SF5">
    <property type="entry name" value="HEAT SHOCK 70 KDA PROTEIN 12A"/>
    <property type="match status" value="1"/>
</dbReference>
<reference evidence="2 3" key="1">
    <citation type="submission" date="2024-03" db="EMBL/GenBank/DDBJ databases">
        <title>A high-quality draft genome sequence of Diaporthe vaccinii, a causative agent of upright dieback and viscid rot disease in cranberry plants.</title>
        <authorList>
            <person name="Sarrasin M."/>
            <person name="Lang B.F."/>
            <person name="Burger G."/>
        </authorList>
    </citation>
    <scope>NUCLEOTIDE SEQUENCE [LARGE SCALE GENOMIC DNA]</scope>
    <source>
        <strain evidence="2 3">IS7</strain>
    </source>
</reference>
<proteinExistence type="predicted"/>
<evidence type="ECO:0000313" key="2">
    <source>
        <dbReference type="EMBL" id="KAL2278414.1"/>
    </source>
</evidence>